<dbReference type="OrthoDB" id="4033880at2759"/>
<accession>A0A0H1B3Y4</accession>
<evidence type="ECO:0000259" key="2">
    <source>
        <dbReference type="PROSITE" id="PS50942"/>
    </source>
</evidence>
<feature type="compositionally biased region" description="Low complexity" evidence="1">
    <location>
        <begin position="425"/>
        <end position="466"/>
    </location>
</feature>
<name>A0A0H1B3Y4_9EURO</name>
<feature type="region of interest" description="Disordered" evidence="1">
    <location>
        <begin position="216"/>
        <end position="543"/>
    </location>
</feature>
<feature type="compositionally biased region" description="Polar residues" evidence="1">
    <location>
        <begin position="301"/>
        <end position="314"/>
    </location>
</feature>
<dbReference type="GO" id="GO:0005543">
    <property type="term" value="F:phospholipid binding"/>
    <property type="evidence" value="ECO:0007669"/>
    <property type="project" value="TreeGrafter"/>
</dbReference>
<feature type="compositionally biased region" description="Polar residues" evidence="1">
    <location>
        <begin position="347"/>
        <end position="371"/>
    </location>
</feature>
<feature type="compositionally biased region" description="Basic and acidic residues" evidence="1">
    <location>
        <begin position="221"/>
        <end position="230"/>
    </location>
</feature>
<comment type="caution">
    <text evidence="3">The sequence shown here is derived from an EMBL/GenBank/DDBJ whole genome shotgun (WGS) entry which is preliminary data.</text>
</comment>
<feature type="compositionally biased region" description="Polar residues" evidence="1">
    <location>
        <begin position="472"/>
        <end position="492"/>
    </location>
</feature>
<dbReference type="GO" id="GO:0006895">
    <property type="term" value="P:Golgi to endosome transport"/>
    <property type="evidence" value="ECO:0007669"/>
    <property type="project" value="TreeGrafter"/>
</dbReference>
<gene>
    <name evidence="3" type="ORF">EMPG_10847</name>
</gene>
<keyword evidence="4" id="KW-1185">Reference proteome</keyword>
<feature type="compositionally biased region" description="Polar residues" evidence="1">
    <location>
        <begin position="514"/>
        <end position="523"/>
    </location>
</feature>
<evidence type="ECO:0000313" key="3">
    <source>
        <dbReference type="EMBL" id="KLJ05712.1"/>
    </source>
</evidence>
<reference evidence="4" key="1">
    <citation type="journal article" date="2015" name="PLoS Genet.">
        <title>The dynamic genome and transcriptome of the human fungal pathogen Blastomyces and close relative Emmonsia.</title>
        <authorList>
            <person name="Munoz J.F."/>
            <person name="Gauthier G.M."/>
            <person name="Desjardins C.A."/>
            <person name="Gallo J.E."/>
            <person name="Holder J."/>
            <person name="Sullivan T.D."/>
            <person name="Marty A.J."/>
            <person name="Carmen J.C."/>
            <person name="Chen Z."/>
            <person name="Ding L."/>
            <person name="Gujja S."/>
            <person name="Magrini V."/>
            <person name="Misas E."/>
            <person name="Mitreva M."/>
            <person name="Priest M."/>
            <person name="Saif S."/>
            <person name="Whiston E.A."/>
            <person name="Young S."/>
            <person name="Zeng Q."/>
            <person name="Goldman W.E."/>
            <person name="Mardis E.R."/>
            <person name="Taylor J.W."/>
            <person name="McEwen J.G."/>
            <person name="Clay O.K."/>
            <person name="Klein B.S."/>
            <person name="Cuomo C.A."/>
        </authorList>
    </citation>
    <scope>NUCLEOTIDE SEQUENCE [LARGE SCALE GENOMIC DNA]</scope>
    <source>
        <strain evidence="4">UAMH 139</strain>
    </source>
</reference>
<dbReference type="PROSITE" id="PS50942">
    <property type="entry name" value="ENTH"/>
    <property type="match status" value="1"/>
</dbReference>
<dbReference type="PANTHER" id="PTHR12276:SF45">
    <property type="entry name" value="CLATHRIN INTERACTOR 1"/>
    <property type="match status" value="1"/>
</dbReference>
<dbReference type="STRING" id="2060906.A0A0H1B3Y4"/>
<dbReference type="FunFam" id="1.25.40.90:FF:000006">
    <property type="entry name" value="Clathrin interactor 1"/>
    <property type="match status" value="1"/>
</dbReference>
<dbReference type="CDD" id="cd16992">
    <property type="entry name" value="ENTH_Ent3"/>
    <property type="match status" value="1"/>
</dbReference>
<feature type="compositionally biased region" description="Low complexity" evidence="1">
    <location>
        <begin position="323"/>
        <end position="341"/>
    </location>
</feature>
<dbReference type="GO" id="GO:0006897">
    <property type="term" value="P:endocytosis"/>
    <property type="evidence" value="ECO:0007669"/>
    <property type="project" value="TreeGrafter"/>
</dbReference>
<feature type="domain" description="ENTH" evidence="2">
    <location>
        <begin position="27"/>
        <end position="160"/>
    </location>
</feature>
<evidence type="ECO:0000313" key="4">
    <source>
        <dbReference type="Proteomes" id="UP000053573"/>
    </source>
</evidence>
<dbReference type="PANTHER" id="PTHR12276">
    <property type="entry name" value="EPSIN/ENT-RELATED"/>
    <property type="match status" value="1"/>
</dbReference>
<dbReference type="SMART" id="SM00273">
    <property type="entry name" value="ENTH"/>
    <property type="match status" value="1"/>
</dbReference>
<organism evidence="3 4">
    <name type="scientific">Blastomyces silverae</name>
    <dbReference type="NCBI Taxonomy" id="2060906"/>
    <lineage>
        <taxon>Eukaryota</taxon>
        <taxon>Fungi</taxon>
        <taxon>Dikarya</taxon>
        <taxon>Ascomycota</taxon>
        <taxon>Pezizomycotina</taxon>
        <taxon>Eurotiomycetes</taxon>
        <taxon>Eurotiomycetidae</taxon>
        <taxon>Onygenales</taxon>
        <taxon>Ajellomycetaceae</taxon>
        <taxon>Blastomyces</taxon>
    </lineage>
</organism>
<dbReference type="EMBL" id="LDEV01003523">
    <property type="protein sequence ID" value="KLJ05712.1"/>
    <property type="molecule type" value="Genomic_DNA"/>
</dbReference>
<dbReference type="Pfam" id="PF01417">
    <property type="entry name" value="ENTH"/>
    <property type="match status" value="1"/>
</dbReference>
<dbReference type="GO" id="GO:0005886">
    <property type="term" value="C:plasma membrane"/>
    <property type="evidence" value="ECO:0007669"/>
    <property type="project" value="TreeGrafter"/>
</dbReference>
<dbReference type="AlphaFoldDB" id="A0A0H1B3Y4"/>
<dbReference type="Gene3D" id="1.25.40.90">
    <property type="match status" value="1"/>
</dbReference>
<evidence type="ECO:0000256" key="1">
    <source>
        <dbReference type="SAM" id="MobiDB-lite"/>
    </source>
</evidence>
<feature type="compositionally biased region" description="Polar residues" evidence="1">
    <location>
        <begin position="273"/>
        <end position="289"/>
    </location>
</feature>
<proteinExistence type="predicted"/>
<feature type="compositionally biased region" description="Basic and acidic residues" evidence="1">
    <location>
        <begin position="256"/>
        <end position="270"/>
    </location>
</feature>
<feature type="compositionally biased region" description="Polar residues" evidence="1">
    <location>
        <begin position="379"/>
        <end position="411"/>
    </location>
</feature>
<dbReference type="InterPro" id="IPR013809">
    <property type="entry name" value="ENTH"/>
</dbReference>
<dbReference type="GO" id="GO:0005768">
    <property type="term" value="C:endosome"/>
    <property type="evidence" value="ECO:0007669"/>
    <property type="project" value="TreeGrafter"/>
</dbReference>
<dbReference type="GO" id="GO:0030125">
    <property type="term" value="C:clathrin vesicle coat"/>
    <property type="evidence" value="ECO:0007669"/>
    <property type="project" value="TreeGrafter"/>
</dbReference>
<dbReference type="Proteomes" id="UP000053573">
    <property type="component" value="Unassembled WGS sequence"/>
</dbReference>
<dbReference type="SUPFAM" id="SSF48464">
    <property type="entry name" value="ENTH/VHS domain"/>
    <property type="match status" value="1"/>
</dbReference>
<dbReference type="GO" id="GO:0030276">
    <property type="term" value="F:clathrin binding"/>
    <property type="evidence" value="ECO:0007669"/>
    <property type="project" value="TreeGrafter"/>
</dbReference>
<protein>
    <recommendedName>
        <fullName evidence="2">ENTH domain-containing protein</fullName>
    </recommendedName>
</protein>
<dbReference type="GO" id="GO:0005829">
    <property type="term" value="C:cytosol"/>
    <property type="evidence" value="ECO:0007669"/>
    <property type="project" value="GOC"/>
</dbReference>
<sequence>MDFNSLKDQVSNLTLYDIKAGVRKVQNAVMNYTEMESKVREATNNEPWGASSTLMQEIANATHSYQLLNEIMPMIYKRFTEKTAEEWRQIYKALQLLEFLVKNGSERVIDDARSHVSLLRMLRQFHYIDQNGKDQGINVRNRAQELAKLLSDVDAIRTERKKAKANRNKFGGIEGGMGLSSFGSGSRYGGFGSDEASYGAYSGGVYGDGGGFGGSTGGYEDSGRRSNRFEEYDEGDDVSATPSALRKPNTTSAGPTRRETKKPEPAKEPESLFSYNSEESIANPSTSEPPNALFSVYESPAASSQKNKIVTQNNGDDDDFDDFQSAPSSAQAAPSQPQFSSIPPPNLTATTTPSVTQYAAPTPVSGTQGKNLNGLVGFTSPSPSNVSVASTQPPSLSGTGRSASMQSQQQPKPAGYQAVQPNYFTSVPAPQQPTSQTQAKTPLSSLTPSLSGTTKPAASTSTKASGDVFGNLWTTASSNAGLKTTTSAQSKGPNLASMAKEKTSASIWGAPATPTASNASMGSSKPPATKPQSSGNELDGLFG</sequence>
<dbReference type="InterPro" id="IPR008942">
    <property type="entry name" value="ENTH_VHS"/>
</dbReference>